<dbReference type="SMART" id="SM00382">
    <property type="entry name" value="AAA"/>
    <property type="match status" value="2"/>
</dbReference>
<dbReference type="PANTHER" id="PTHR23073">
    <property type="entry name" value="26S PROTEASOME REGULATORY SUBUNIT"/>
    <property type="match status" value="1"/>
</dbReference>
<dbReference type="CDD" id="cd19481">
    <property type="entry name" value="RecA-like_protease"/>
    <property type="match status" value="1"/>
</dbReference>
<dbReference type="GO" id="GO:0016887">
    <property type="term" value="F:ATP hydrolysis activity"/>
    <property type="evidence" value="ECO:0007669"/>
    <property type="project" value="InterPro"/>
</dbReference>
<evidence type="ECO:0000313" key="6">
    <source>
        <dbReference type="Proteomes" id="UP000594749"/>
    </source>
</evidence>
<keyword evidence="3 5" id="KW-0067">ATP-binding</keyword>
<dbReference type="RefSeq" id="WP_025803278.1">
    <property type="nucleotide sequence ID" value="NZ_CP053842.1"/>
</dbReference>
<dbReference type="Pfam" id="PF00004">
    <property type="entry name" value="AAA"/>
    <property type="match status" value="2"/>
</dbReference>
<feature type="domain" description="AAA+ ATPase" evidence="4">
    <location>
        <begin position="221"/>
        <end position="347"/>
    </location>
</feature>
<evidence type="ECO:0000256" key="2">
    <source>
        <dbReference type="ARBA" id="ARBA00022741"/>
    </source>
</evidence>
<keyword evidence="6" id="KW-1185">Reference proteome</keyword>
<evidence type="ECO:0000313" key="5">
    <source>
        <dbReference type="EMBL" id="QOQ86922.1"/>
    </source>
</evidence>
<dbReference type="GO" id="GO:0005524">
    <property type="term" value="F:ATP binding"/>
    <property type="evidence" value="ECO:0007669"/>
    <property type="project" value="UniProtKB-KW"/>
</dbReference>
<dbReference type="InterPro" id="IPR027417">
    <property type="entry name" value="P-loop_NTPase"/>
</dbReference>
<dbReference type="OrthoDB" id="9809379at2"/>
<name>A0A7M1LEB2_9BACT</name>
<gene>
    <name evidence="5" type="ORF">IMC76_06835</name>
</gene>
<dbReference type="AlphaFoldDB" id="A0A7M1LEB2"/>
<dbReference type="EMBL" id="CP063078">
    <property type="protein sequence ID" value="QOQ86922.1"/>
    <property type="molecule type" value="Genomic_DNA"/>
</dbReference>
<dbReference type="SUPFAM" id="SSF52540">
    <property type="entry name" value="P-loop containing nucleoside triphosphate hydrolases"/>
    <property type="match status" value="2"/>
</dbReference>
<dbReference type="CDD" id="cd00009">
    <property type="entry name" value="AAA"/>
    <property type="match status" value="1"/>
</dbReference>
<keyword evidence="2" id="KW-0547">Nucleotide-binding</keyword>
<evidence type="ECO:0000256" key="3">
    <source>
        <dbReference type="ARBA" id="ARBA00022840"/>
    </source>
</evidence>
<organism evidence="5 6">
    <name type="scientific">Campylobacter corcagiensis</name>
    <dbReference type="NCBI Taxonomy" id="1448857"/>
    <lineage>
        <taxon>Bacteria</taxon>
        <taxon>Pseudomonadati</taxon>
        <taxon>Campylobacterota</taxon>
        <taxon>Epsilonproteobacteria</taxon>
        <taxon>Campylobacterales</taxon>
        <taxon>Campylobacteraceae</taxon>
        <taxon>Campylobacter</taxon>
    </lineage>
</organism>
<evidence type="ECO:0000256" key="1">
    <source>
        <dbReference type="ARBA" id="ARBA00006914"/>
    </source>
</evidence>
<reference evidence="5 6" key="1">
    <citation type="submission" date="2020-10" db="EMBL/GenBank/DDBJ databases">
        <title>Campylobacter and Helicobacter PacBio genomes.</title>
        <authorList>
            <person name="Lane C."/>
        </authorList>
    </citation>
    <scope>NUCLEOTIDE SEQUENCE [LARGE SCALE GENOMIC DNA]</scope>
    <source>
        <strain evidence="5 6">2016D-0077</strain>
    </source>
</reference>
<dbReference type="Gene3D" id="3.40.50.300">
    <property type="entry name" value="P-loop containing nucleotide triphosphate hydrolases"/>
    <property type="match status" value="2"/>
</dbReference>
<feature type="domain" description="AAA+ ATPase" evidence="4">
    <location>
        <begin position="450"/>
        <end position="579"/>
    </location>
</feature>
<dbReference type="Proteomes" id="UP000594749">
    <property type="component" value="Chromosome"/>
</dbReference>
<dbReference type="InterPro" id="IPR003593">
    <property type="entry name" value="AAA+_ATPase"/>
</dbReference>
<comment type="similarity">
    <text evidence="1">Belongs to the AAA ATPase family.</text>
</comment>
<proteinExistence type="inferred from homology"/>
<accession>A0A7M1LEB2</accession>
<sequence>MKYYDDMMKIIELRVAVYPEQIALLIKNRPTALYKYLGENAIINNLEIPNILKKLKETLRNLEANFKVDNQNVLEKNLNFLEKTLNLTHTQKQILKISTLILSLDSAILNSVSSNFKFKHDIFTLYSKILKISTEEIEKTFEAKTVLDYVFSIDLSSRHKFLEDNDFAKYLFLEDGINKFIENYTYKLPKTSLNFSDYSHIKKHLDILLPYLKHSIKHQTKGVNILFYGKPGVGKSEICSLIAKECDAFGLGILASDKSEYILRPLARVANLNFMANFVSKNTIFVYDEAEDIFNLNEKSKQDFKAYFNNILENNKKIVIYITNYIDCIDEAILRRFDMIVEFSDIPKKQKRKIIDKYAKNLVNNKTKNLFSNSKNLQPAVISRALKVIKTLNLKDSSKEFKALLNSSLNAFGYEKMQFKKTQKYLPKNYEISLLNADYDLENLANNIQNSARICLYGVSGGGKSAYARYLADKLKKELMIVSAGDFLSKYVGESERNIKNIFNVANDKKAVLLIDEIEGFIYDKSRALRSWELTMINEFLTSMESFNGILVATSNRIDLIDKAFLRRFDLMIELKSLNFTQTKELFKKSFESLGLSSEVENLLLNLRNLTVGDFEAIKRSMKFLKINSDLELFEILKERNLLKENL</sequence>
<evidence type="ECO:0000259" key="4">
    <source>
        <dbReference type="SMART" id="SM00382"/>
    </source>
</evidence>
<dbReference type="InterPro" id="IPR050221">
    <property type="entry name" value="26S_Proteasome_ATPase"/>
</dbReference>
<dbReference type="InterPro" id="IPR003959">
    <property type="entry name" value="ATPase_AAA_core"/>
</dbReference>
<protein>
    <submittedName>
        <fullName evidence="5">ATP-binding protein</fullName>
    </submittedName>
</protein>